<evidence type="ECO:0000313" key="1">
    <source>
        <dbReference type="EMBL" id="KAJ9095775.1"/>
    </source>
</evidence>
<dbReference type="EMBL" id="JASBWS010000120">
    <property type="protein sequence ID" value="KAJ9095775.1"/>
    <property type="molecule type" value="Genomic_DNA"/>
</dbReference>
<sequence>MDHRNNTTPLLSLTQLGQLQRANSAASRLQALERLTGEQQHRPALGRSNTVATAGGGDQEGTGVGGGLERRSVVGRRMMERLGNRVAPRQQQQREQPQQEGLAVETPAIQLHPPSAFPGVSLEPIALDQPRSASRQTARSASAAGSDAGSAVFEYEAHLSRNASLRMAAAGKEQMEQREEGAMRDEQPQEEVLDSPVRTVPQTRYTLTDSGLSLGREIADQHQQTPPRIQEPHLHPSGTPELHHKSTATPSSSTSSSMIPVLISPSEDTPPRPEQTTHPLLPALGEVYGIPHVEDRRQDSMSRFPQGVTSGTGSSYFGNQGESNDNGDVRAWQEQQVRRESESGREVDESQGYFEHFDVDQRVQDELEGEDARSDVTEKMGGYEASDRVVGGGADRSRPASFMSWEDVGDDAQIQGLPSDDDHASSSGGVIDRLRDTWRKHRTSRDESISSATDEDGDSPHHLYSGRSNARREPTRRSLAKFETFSVPADADTWWSEDILQGSLPVRLLQQASDSLVPTMAGAGLGFGIAGNSTASLPDAGLNASQSSSAAASYYDLSGRTGASSPTAKNEEPPMRSAGIVGKKSWLAEAFFAGAQGNAASGSVPGGQGEKRRPSLGDMIMGRKPSILERYTGRKEQREREKQPAEAVEVEPLRVGLAPPISFGGQRAADMSSMRSLTPEAPTGGRLDLSRGTSSPRLASESPTVSTVIEAGEERSTVYHPSLSPAAILEDRTFTPPDPSHRRPSVRERLLPGPMSGMMDKLNAVLALAPDARPDVLDDPPRRLVMSLPVRQVVNLHTVKDRYLFLFSDILVIAKPLLTAETDSGISLDTQFSVKSVVPLQHLQLSADQQEQRKAETESARHPIVQQFIDLFAEDPVRAVELLEEKGGLQADMVTLASVLFKTAELDKEQLGKYLCSPYREDLLRAFLERFHFGGLPIDQAIRMFLLAIRLPTDGTASERLLAAMADAWYTANSSKIAFDASLTAELVMAIVQLNESLHPANSLGFASFHGRTVSDFVAGCRIKDPKSLVPEELLRGVFESIQHIPLVQALRTTDVARHSRAITVIPGRLPTRLSHGAWSASIKVCIPEPDSHFAIELGGNGLSFDPPRLDFSQGTVASFRVKGERLGLRTVLFRRMGANAHLANTHTFVVERSFMQHIFHLTFQNHLGLKRKYLYSLQDAETKANTFDILQQLIARTREAKQSWKDTPVMSSASRQLADQISIKVLQSSLIDPSKEGKSSGSRKIKKDLQGAVTPSGRQSNPNTPGLAEQPSVRQPAFQQNFTISPALEQTYRFDDTASVRDVPMVEAIDPKKTMSTSVEASDKSHTGKELVFICRQNSLLPVVLGFLRYGMPSEASSTEQPGTLDDVQPTKYGEPMTV</sequence>
<keyword evidence="2" id="KW-1185">Reference proteome</keyword>
<evidence type="ECO:0000313" key="2">
    <source>
        <dbReference type="Proteomes" id="UP001230649"/>
    </source>
</evidence>
<organism evidence="1 2">
    <name type="scientific">Naganishia adeliensis</name>
    <dbReference type="NCBI Taxonomy" id="92952"/>
    <lineage>
        <taxon>Eukaryota</taxon>
        <taxon>Fungi</taxon>
        <taxon>Dikarya</taxon>
        <taxon>Basidiomycota</taxon>
        <taxon>Agaricomycotina</taxon>
        <taxon>Tremellomycetes</taxon>
        <taxon>Filobasidiales</taxon>
        <taxon>Filobasidiaceae</taxon>
        <taxon>Naganishia</taxon>
    </lineage>
</organism>
<accession>A0ACC2VA20</accession>
<gene>
    <name evidence="1" type="ORF">QFC20_006570</name>
</gene>
<reference evidence="1" key="1">
    <citation type="submission" date="2023-04" db="EMBL/GenBank/DDBJ databases">
        <title>Draft Genome sequencing of Naganishia species isolated from polar environments using Oxford Nanopore Technology.</title>
        <authorList>
            <person name="Leo P."/>
            <person name="Venkateswaran K."/>
        </authorList>
    </citation>
    <scope>NUCLEOTIDE SEQUENCE</scope>
    <source>
        <strain evidence="1">MNA-CCFEE 5262</strain>
    </source>
</reference>
<dbReference type="Proteomes" id="UP001230649">
    <property type="component" value="Unassembled WGS sequence"/>
</dbReference>
<protein>
    <submittedName>
        <fullName evidence="1">Uncharacterized protein</fullName>
    </submittedName>
</protein>
<proteinExistence type="predicted"/>
<comment type="caution">
    <text evidence="1">The sequence shown here is derived from an EMBL/GenBank/DDBJ whole genome shotgun (WGS) entry which is preliminary data.</text>
</comment>
<name>A0ACC2VA20_9TREE</name>